<dbReference type="InterPro" id="IPR003439">
    <property type="entry name" value="ABC_transporter-like_ATP-bd"/>
</dbReference>
<dbReference type="PANTHER" id="PTHR24220:SF685">
    <property type="entry name" value="ABC TRANSPORTER RELATED"/>
    <property type="match status" value="1"/>
</dbReference>
<dbReference type="GO" id="GO:0098796">
    <property type="term" value="C:membrane protein complex"/>
    <property type="evidence" value="ECO:0007669"/>
    <property type="project" value="UniProtKB-ARBA"/>
</dbReference>
<dbReference type="PANTHER" id="PTHR24220">
    <property type="entry name" value="IMPORT ATP-BINDING PROTEIN"/>
    <property type="match status" value="1"/>
</dbReference>
<sequence>MSYETAPRQATTPAVRAVGVEKSFGSGDARVVALRDVNLAIEARRLTAVMGPSGSGKSTLLHCMAGLDAVTSGEIWIGETLLTGLSDAGLTRLRRDQVGFVFQQFNLLPTLSARENILLPLTIAGRKPDPSWFDEVIATMELGDRLRHRPAQLSGGQQQRVACARAILGRPAVVFADEPTGNLDSHAGAEILRLLREAVHQHGQTVVLVTHDPHAAAYADRVEFLLDGRIVSELRDPTADRILERLAHLAGTTPMGSR</sequence>
<keyword evidence="1" id="KW-0813">Transport</keyword>
<comment type="caution">
    <text evidence="5">The sequence shown here is derived from an EMBL/GenBank/DDBJ whole genome shotgun (WGS) entry which is preliminary data.</text>
</comment>
<dbReference type="AlphaFoldDB" id="A0A101JBV2"/>
<dbReference type="InterPro" id="IPR003593">
    <property type="entry name" value="AAA+_ATPase"/>
</dbReference>
<proteinExistence type="predicted"/>
<dbReference type="CDD" id="cd03255">
    <property type="entry name" value="ABC_MJ0796_LolCDE_FtsE"/>
    <property type="match status" value="1"/>
</dbReference>
<organism evidence="5 6">
    <name type="scientific">Actinoplanes awajinensis subsp. mycoplanecinus</name>
    <dbReference type="NCBI Taxonomy" id="135947"/>
    <lineage>
        <taxon>Bacteria</taxon>
        <taxon>Bacillati</taxon>
        <taxon>Actinomycetota</taxon>
        <taxon>Actinomycetes</taxon>
        <taxon>Micromonosporales</taxon>
        <taxon>Micromonosporaceae</taxon>
        <taxon>Actinoplanes</taxon>
    </lineage>
</organism>
<dbReference type="EMBL" id="LLZH01000326">
    <property type="protein sequence ID" value="KUL23908.1"/>
    <property type="molecule type" value="Genomic_DNA"/>
</dbReference>
<evidence type="ECO:0000313" key="6">
    <source>
        <dbReference type="Proteomes" id="UP000053244"/>
    </source>
</evidence>
<dbReference type="GO" id="GO:0016887">
    <property type="term" value="F:ATP hydrolysis activity"/>
    <property type="evidence" value="ECO:0007669"/>
    <property type="project" value="InterPro"/>
</dbReference>
<gene>
    <name evidence="5" type="ORF">ADL15_44615</name>
</gene>
<dbReference type="PROSITE" id="PS50893">
    <property type="entry name" value="ABC_TRANSPORTER_2"/>
    <property type="match status" value="1"/>
</dbReference>
<dbReference type="InterPro" id="IPR017911">
    <property type="entry name" value="MacB-like_ATP-bd"/>
</dbReference>
<dbReference type="GO" id="GO:0005886">
    <property type="term" value="C:plasma membrane"/>
    <property type="evidence" value="ECO:0007669"/>
    <property type="project" value="TreeGrafter"/>
</dbReference>
<dbReference type="GO" id="GO:0005524">
    <property type="term" value="F:ATP binding"/>
    <property type="evidence" value="ECO:0007669"/>
    <property type="project" value="UniProtKB-KW"/>
</dbReference>
<evidence type="ECO:0000313" key="5">
    <source>
        <dbReference type="EMBL" id="KUL23908.1"/>
    </source>
</evidence>
<dbReference type="FunFam" id="3.40.50.300:FF:000032">
    <property type="entry name" value="Export ABC transporter ATP-binding protein"/>
    <property type="match status" value="1"/>
</dbReference>
<dbReference type="Proteomes" id="UP000053244">
    <property type="component" value="Unassembled WGS sequence"/>
</dbReference>
<keyword evidence="3 5" id="KW-0067">ATP-binding</keyword>
<dbReference type="RefSeq" id="WP_067705647.1">
    <property type="nucleotide sequence ID" value="NZ_LLZH01000326.1"/>
</dbReference>
<dbReference type="SMART" id="SM00382">
    <property type="entry name" value="AAA"/>
    <property type="match status" value="1"/>
</dbReference>
<dbReference type="GO" id="GO:0022857">
    <property type="term" value="F:transmembrane transporter activity"/>
    <property type="evidence" value="ECO:0007669"/>
    <property type="project" value="TreeGrafter"/>
</dbReference>
<protein>
    <submittedName>
        <fullName evidence="5">Peptide ABC transporter ATP-binding protein</fullName>
    </submittedName>
</protein>
<keyword evidence="6" id="KW-1185">Reference proteome</keyword>
<dbReference type="OrthoDB" id="9802264at2"/>
<evidence type="ECO:0000256" key="3">
    <source>
        <dbReference type="ARBA" id="ARBA00022840"/>
    </source>
</evidence>
<reference evidence="5 6" key="1">
    <citation type="submission" date="2015-10" db="EMBL/GenBank/DDBJ databases">
        <authorList>
            <person name="Gilbert D.G."/>
        </authorList>
    </citation>
    <scope>NUCLEOTIDE SEQUENCE [LARGE SCALE GENOMIC DNA]</scope>
    <source>
        <strain evidence="5 6">NRRL B-16712</strain>
    </source>
</reference>
<keyword evidence="2" id="KW-0547">Nucleotide-binding</keyword>
<evidence type="ECO:0000256" key="1">
    <source>
        <dbReference type="ARBA" id="ARBA00022448"/>
    </source>
</evidence>
<accession>A0A101JBV2</accession>
<feature type="domain" description="ABC transporter" evidence="4">
    <location>
        <begin position="15"/>
        <end position="252"/>
    </location>
</feature>
<dbReference type="InterPro" id="IPR027417">
    <property type="entry name" value="P-loop_NTPase"/>
</dbReference>
<name>A0A101JBV2_9ACTN</name>
<dbReference type="Pfam" id="PF00005">
    <property type="entry name" value="ABC_tran"/>
    <property type="match status" value="1"/>
</dbReference>
<dbReference type="SUPFAM" id="SSF52540">
    <property type="entry name" value="P-loop containing nucleoside triphosphate hydrolases"/>
    <property type="match status" value="1"/>
</dbReference>
<evidence type="ECO:0000259" key="4">
    <source>
        <dbReference type="PROSITE" id="PS50893"/>
    </source>
</evidence>
<dbReference type="Gene3D" id="3.40.50.300">
    <property type="entry name" value="P-loop containing nucleotide triphosphate hydrolases"/>
    <property type="match status" value="1"/>
</dbReference>
<dbReference type="InterPro" id="IPR015854">
    <property type="entry name" value="ABC_transpr_LolD-like"/>
</dbReference>
<evidence type="ECO:0000256" key="2">
    <source>
        <dbReference type="ARBA" id="ARBA00022741"/>
    </source>
</evidence>